<evidence type="ECO:0000256" key="3">
    <source>
        <dbReference type="ARBA" id="ARBA00023157"/>
    </source>
</evidence>
<dbReference type="KEGG" id="amol:AMOL_0867"/>
<feature type="signal peptide" evidence="5">
    <location>
        <begin position="1"/>
        <end position="22"/>
    </location>
</feature>
<dbReference type="EMBL" id="NXFY01000007">
    <property type="protein sequence ID" value="PHO18270.1"/>
    <property type="molecule type" value="Genomic_DNA"/>
</dbReference>
<evidence type="ECO:0000256" key="1">
    <source>
        <dbReference type="ARBA" id="ARBA00001526"/>
    </source>
</evidence>
<organism evidence="7 8">
    <name type="scientific">Malaciobacter molluscorum LMG 25693</name>
    <dbReference type="NCBI Taxonomy" id="870501"/>
    <lineage>
        <taxon>Bacteria</taxon>
        <taxon>Pseudomonadati</taxon>
        <taxon>Campylobacterota</taxon>
        <taxon>Epsilonproteobacteria</taxon>
        <taxon>Campylobacterales</taxon>
        <taxon>Arcobacteraceae</taxon>
        <taxon>Malaciobacter</taxon>
    </lineage>
</organism>
<keyword evidence="3" id="KW-1015">Disulfide bond</keyword>
<keyword evidence="4" id="KW-0046">Antibiotic resistance</keyword>
<gene>
    <name evidence="6" type="ORF">AMOL_0867</name>
    <name evidence="7" type="ORF">CPU12_06005</name>
</gene>
<sequence length="222" mass="25905">MIFRYFLLICFLFNLCFSITFDEAMQIEEKDGVIKALKLYKELAQQDNTAAINRLAYLYANGKGVPKNYEYSYIFLLKGSTLGDYKCAYDLAKLYLNKDTIYYDEVNAYNLLSDLANAKYAPAENLIGVLFLKGMIVQKDYKQAVKYFERASKQNYPLAHCYLSYMYATGKGVFVNFGRAHIFAKEGMKHNIKLCQKVYKDYNLKKYPEDKGFKFNFYTKPE</sequence>
<accession>A0A2G1DIK2</accession>
<dbReference type="PANTHER" id="PTHR11102">
    <property type="entry name" value="SEL-1-LIKE PROTEIN"/>
    <property type="match status" value="1"/>
</dbReference>
<dbReference type="SMART" id="SM00671">
    <property type="entry name" value="SEL1"/>
    <property type="match status" value="3"/>
</dbReference>
<name>A0A2G1DIK2_9BACT</name>
<dbReference type="InterPro" id="IPR011990">
    <property type="entry name" value="TPR-like_helical_dom_sf"/>
</dbReference>
<dbReference type="GO" id="GO:0036503">
    <property type="term" value="P:ERAD pathway"/>
    <property type="evidence" value="ECO:0007669"/>
    <property type="project" value="TreeGrafter"/>
</dbReference>
<dbReference type="EMBL" id="CP032098">
    <property type="protein sequence ID" value="AXX91861.1"/>
    <property type="molecule type" value="Genomic_DNA"/>
</dbReference>
<dbReference type="GO" id="GO:0008800">
    <property type="term" value="F:beta-lactamase activity"/>
    <property type="evidence" value="ECO:0007669"/>
    <property type="project" value="UniProtKB-EC"/>
</dbReference>
<dbReference type="PANTHER" id="PTHR11102:SF147">
    <property type="entry name" value="SEL1L ADAPTOR SUBUNIT OF ERAD E3 UBIQUITIN LIGASE"/>
    <property type="match status" value="1"/>
</dbReference>
<evidence type="ECO:0000313" key="7">
    <source>
        <dbReference type="EMBL" id="PHO18270.1"/>
    </source>
</evidence>
<comment type="catalytic activity">
    <reaction evidence="1">
        <text>a beta-lactam + H2O = a substituted beta-amino acid</text>
        <dbReference type="Rhea" id="RHEA:20401"/>
        <dbReference type="ChEBI" id="CHEBI:15377"/>
        <dbReference type="ChEBI" id="CHEBI:35627"/>
        <dbReference type="ChEBI" id="CHEBI:140347"/>
        <dbReference type="EC" id="3.5.2.6"/>
    </reaction>
</comment>
<evidence type="ECO:0000256" key="5">
    <source>
        <dbReference type="SAM" id="SignalP"/>
    </source>
</evidence>
<dbReference type="Gene3D" id="1.25.40.10">
    <property type="entry name" value="Tetratricopeptide repeat domain"/>
    <property type="match status" value="1"/>
</dbReference>
<evidence type="ECO:0000313" key="9">
    <source>
        <dbReference type="Proteomes" id="UP000262712"/>
    </source>
</evidence>
<keyword evidence="5" id="KW-0732">Signal</keyword>
<feature type="chain" id="PRO_5044573572" description="beta-lactamase" evidence="5">
    <location>
        <begin position="23"/>
        <end position="222"/>
    </location>
</feature>
<dbReference type="InterPro" id="IPR006597">
    <property type="entry name" value="Sel1-like"/>
</dbReference>
<evidence type="ECO:0000256" key="2">
    <source>
        <dbReference type="ARBA" id="ARBA00012865"/>
    </source>
</evidence>
<reference evidence="7 8" key="1">
    <citation type="submission" date="2017-09" db="EMBL/GenBank/DDBJ databases">
        <title>Arcobacter canalis sp. nov., a new species isolated from a water canal contaminated with urban sewage.</title>
        <authorList>
            <person name="Perez-Cataluna A."/>
            <person name="Salas-Masso N."/>
            <person name="Figueras M.J."/>
        </authorList>
    </citation>
    <scope>NUCLEOTIDE SEQUENCE [LARGE SCALE GENOMIC DNA]</scope>
    <source>
        <strain evidence="7 8">F98-3</strain>
    </source>
</reference>
<dbReference type="SUPFAM" id="SSF81901">
    <property type="entry name" value="HCP-like"/>
    <property type="match status" value="1"/>
</dbReference>
<proteinExistence type="predicted"/>
<evidence type="ECO:0000313" key="6">
    <source>
        <dbReference type="EMBL" id="AXX91861.1"/>
    </source>
</evidence>
<dbReference type="InterPro" id="IPR050767">
    <property type="entry name" value="Sel1_AlgK"/>
</dbReference>
<dbReference type="AlphaFoldDB" id="A0A2G1DIK2"/>
<dbReference type="Proteomes" id="UP000221222">
    <property type="component" value="Unassembled WGS sequence"/>
</dbReference>
<dbReference type="Proteomes" id="UP000262712">
    <property type="component" value="Chromosome"/>
</dbReference>
<dbReference type="RefSeq" id="WP_099342192.1">
    <property type="nucleotide sequence ID" value="NZ_CP032098.1"/>
</dbReference>
<dbReference type="GO" id="GO:0046677">
    <property type="term" value="P:response to antibiotic"/>
    <property type="evidence" value="ECO:0007669"/>
    <property type="project" value="UniProtKB-KW"/>
</dbReference>
<dbReference type="Pfam" id="PF08238">
    <property type="entry name" value="Sel1"/>
    <property type="match status" value="4"/>
</dbReference>
<protein>
    <recommendedName>
        <fullName evidence="2">beta-lactamase</fullName>
        <ecNumber evidence="2">3.5.2.6</ecNumber>
    </recommendedName>
</protein>
<dbReference type="EC" id="3.5.2.6" evidence="2"/>
<keyword evidence="8" id="KW-1185">Reference proteome</keyword>
<evidence type="ECO:0000313" key="8">
    <source>
        <dbReference type="Proteomes" id="UP000221222"/>
    </source>
</evidence>
<evidence type="ECO:0000256" key="4">
    <source>
        <dbReference type="ARBA" id="ARBA00023251"/>
    </source>
</evidence>
<reference evidence="6 9" key="2">
    <citation type="submission" date="2018-08" db="EMBL/GenBank/DDBJ databases">
        <title>Complete genome of the Arcobacter molluscorum type strain LMG 25693.</title>
        <authorList>
            <person name="Miller W.G."/>
            <person name="Yee E."/>
            <person name="Bono J.L."/>
        </authorList>
    </citation>
    <scope>NUCLEOTIDE SEQUENCE [LARGE SCALE GENOMIC DNA]</scope>
    <source>
        <strain evidence="6 9">CECT 7696</strain>
    </source>
</reference>